<sequence>MKKVVIVVTLLFLLQPVVYASATSIPGSGNQTTTQVKSLTKIAKIRSTITKATVQEQPAKPLSPTGQSVYQRLLNIHSSYHEIPYLYGGTTKTGLDCSGFIYLIHNEAGLPIMRLSSEDYFKKAKPVLQPVPGDLVFFENTYKPGISHMGIYIGNQQFVHAGSKGVEITRLSVSYWKDRFVSFKRLDTVTN</sequence>
<comment type="caution">
    <text evidence="7">The sequence shown here is derived from an EMBL/GenBank/DDBJ whole genome shotgun (WGS) entry which is preliminary data.</text>
</comment>
<dbReference type="PANTHER" id="PTHR47053">
    <property type="entry name" value="MUREIN DD-ENDOPEPTIDASE MEPH-RELATED"/>
    <property type="match status" value="1"/>
</dbReference>
<evidence type="ECO:0000256" key="3">
    <source>
        <dbReference type="ARBA" id="ARBA00022801"/>
    </source>
</evidence>
<reference evidence="8" key="1">
    <citation type="journal article" date="2019" name="Int. J. Syst. Evol. Microbiol.">
        <title>The Global Catalogue of Microorganisms (GCM) 10K type strain sequencing project: providing services to taxonomists for standard genome sequencing and annotation.</title>
        <authorList>
            <consortium name="The Broad Institute Genomics Platform"/>
            <consortium name="The Broad Institute Genome Sequencing Center for Infectious Disease"/>
            <person name="Wu L."/>
            <person name="Ma J."/>
        </authorList>
    </citation>
    <scope>NUCLEOTIDE SEQUENCE [LARGE SCALE GENOMIC DNA]</scope>
    <source>
        <strain evidence="8">CCUG 50353</strain>
    </source>
</reference>
<keyword evidence="8" id="KW-1185">Reference proteome</keyword>
<dbReference type="RefSeq" id="WP_378139123.1">
    <property type="nucleotide sequence ID" value="NZ_JBHSEF010000008.1"/>
</dbReference>
<name>A0ABV8UQM6_9BACL</name>
<dbReference type="Pfam" id="PF00877">
    <property type="entry name" value="NLPC_P60"/>
    <property type="match status" value="1"/>
</dbReference>
<keyword evidence="3" id="KW-0378">Hydrolase</keyword>
<feature type="chain" id="PRO_5046556409" evidence="5">
    <location>
        <begin position="21"/>
        <end position="191"/>
    </location>
</feature>
<dbReference type="EMBL" id="JBHSEF010000008">
    <property type="protein sequence ID" value="MFC4353588.1"/>
    <property type="molecule type" value="Genomic_DNA"/>
</dbReference>
<proteinExistence type="inferred from homology"/>
<evidence type="ECO:0000313" key="8">
    <source>
        <dbReference type="Proteomes" id="UP001595733"/>
    </source>
</evidence>
<dbReference type="InterPro" id="IPR051202">
    <property type="entry name" value="Peptidase_C40"/>
</dbReference>
<dbReference type="Gene3D" id="3.90.1720.10">
    <property type="entry name" value="endopeptidase domain like (from Nostoc punctiforme)"/>
    <property type="match status" value="1"/>
</dbReference>
<keyword evidence="2" id="KW-0645">Protease</keyword>
<evidence type="ECO:0000256" key="2">
    <source>
        <dbReference type="ARBA" id="ARBA00022670"/>
    </source>
</evidence>
<feature type="signal peptide" evidence="5">
    <location>
        <begin position="1"/>
        <end position="20"/>
    </location>
</feature>
<evidence type="ECO:0000259" key="6">
    <source>
        <dbReference type="PROSITE" id="PS51935"/>
    </source>
</evidence>
<dbReference type="InterPro" id="IPR000064">
    <property type="entry name" value="NLP_P60_dom"/>
</dbReference>
<gene>
    <name evidence="7" type="ORF">ACFO0S_00745</name>
</gene>
<comment type="similarity">
    <text evidence="1">Belongs to the peptidase C40 family.</text>
</comment>
<dbReference type="PROSITE" id="PS51935">
    <property type="entry name" value="NLPC_P60"/>
    <property type="match status" value="1"/>
</dbReference>
<dbReference type="Proteomes" id="UP001595733">
    <property type="component" value="Unassembled WGS sequence"/>
</dbReference>
<evidence type="ECO:0000256" key="5">
    <source>
        <dbReference type="SAM" id="SignalP"/>
    </source>
</evidence>
<evidence type="ECO:0000256" key="1">
    <source>
        <dbReference type="ARBA" id="ARBA00007074"/>
    </source>
</evidence>
<keyword evidence="5" id="KW-0732">Signal</keyword>
<keyword evidence="4" id="KW-0788">Thiol protease</keyword>
<evidence type="ECO:0000256" key="4">
    <source>
        <dbReference type="ARBA" id="ARBA00022807"/>
    </source>
</evidence>
<dbReference type="SUPFAM" id="SSF54001">
    <property type="entry name" value="Cysteine proteinases"/>
    <property type="match status" value="1"/>
</dbReference>
<evidence type="ECO:0000313" key="7">
    <source>
        <dbReference type="EMBL" id="MFC4353588.1"/>
    </source>
</evidence>
<protein>
    <submittedName>
        <fullName evidence="7">C40 family peptidase</fullName>
    </submittedName>
</protein>
<accession>A0ABV8UQM6</accession>
<organism evidence="7 8">
    <name type="scientific">Chryseomicrobium palamuruense</name>
    <dbReference type="NCBI Taxonomy" id="682973"/>
    <lineage>
        <taxon>Bacteria</taxon>
        <taxon>Bacillati</taxon>
        <taxon>Bacillota</taxon>
        <taxon>Bacilli</taxon>
        <taxon>Bacillales</taxon>
        <taxon>Caryophanaceae</taxon>
        <taxon>Chryseomicrobium</taxon>
    </lineage>
</organism>
<dbReference type="InterPro" id="IPR038765">
    <property type="entry name" value="Papain-like_cys_pep_sf"/>
</dbReference>
<dbReference type="PANTHER" id="PTHR47053:SF1">
    <property type="entry name" value="MUREIN DD-ENDOPEPTIDASE MEPH-RELATED"/>
    <property type="match status" value="1"/>
</dbReference>
<feature type="domain" description="NlpC/P60" evidence="6">
    <location>
        <begin position="67"/>
        <end position="187"/>
    </location>
</feature>